<keyword evidence="1" id="KW-0479">Metal-binding</keyword>
<evidence type="ECO:0000256" key="4">
    <source>
        <dbReference type="SAM" id="MobiDB-lite"/>
    </source>
</evidence>
<feature type="compositionally biased region" description="Low complexity" evidence="4">
    <location>
        <begin position="1"/>
        <end position="31"/>
    </location>
</feature>
<dbReference type="AlphaFoldDB" id="A0A317ZWZ7"/>
<proteinExistence type="predicted"/>
<evidence type="ECO:0000256" key="3">
    <source>
        <dbReference type="ARBA" id="ARBA00022833"/>
    </source>
</evidence>
<name>A0A317ZWZ7_9MICO</name>
<dbReference type="PANTHER" id="PTHR28082:SF1">
    <property type="entry name" value="HELPER OF TIM PROTEIN 13"/>
    <property type="match status" value="1"/>
</dbReference>
<evidence type="ECO:0000313" key="7">
    <source>
        <dbReference type="Proteomes" id="UP000246722"/>
    </source>
</evidence>
<organism evidence="6 7">
    <name type="scientific">Cryobacterium arcticum</name>
    <dbReference type="NCBI Taxonomy" id="670052"/>
    <lineage>
        <taxon>Bacteria</taxon>
        <taxon>Bacillati</taxon>
        <taxon>Actinomycetota</taxon>
        <taxon>Actinomycetes</taxon>
        <taxon>Micrococcales</taxon>
        <taxon>Microbacteriaceae</taxon>
        <taxon>Cryobacterium</taxon>
    </lineage>
</organism>
<dbReference type="InterPro" id="IPR037274">
    <property type="entry name" value="Znf_CHY_sf"/>
</dbReference>
<dbReference type="Proteomes" id="UP000246722">
    <property type="component" value="Unassembled WGS sequence"/>
</dbReference>
<accession>A0A317ZWZ7</accession>
<dbReference type="InterPro" id="IPR008913">
    <property type="entry name" value="Znf_CHY"/>
</dbReference>
<keyword evidence="2" id="KW-0863">Zinc-finger</keyword>
<protein>
    <recommendedName>
        <fullName evidence="5">CHY-type domain-containing protein</fullName>
    </recommendedName>
</protein>
<comment type="caution">
    <text evidence="6">The sequence shown here is derived from an EMBL/GenBank/DDBJ whole genome shotgun (WGS) entry which is preliminary data.</text>
</comment>
<dbReference type="OrthoDB" id="882119at2"/>
<keyword evidence="3" id="KW-0862">Zinc</keyword>
<evidence type="ECO:0000313" key="6">
    <source>
        <dbReference type="EMBL" id="PXA69812.1"/>
    </source>
</evidence>
<evidence type="ECO:0000256" key="1">
    <source>
        <dbReference type="ARBA" id="ARBA00022723"/>
    </source>
</evidence>
<dbReference type="PROSITE" id="PS51266">
    <property type="entry name" value="ZF_CHY"/>
    <property type="match status" value="1"/>
</dbReference>
<evidence type="ECO:0000259" key="5">
    <source>
        <dbReference type="PROSITE" id="PS51266"/>
    </source>
</evidence>
<dbReference type="SUPFAM" id="SSF161219">
    <property type="entry name" value="CHY zinc finger-like"/>
    <property type="match status" value="1"/>
</dbReference>
<feature type="region of interest" description="Disordered" evidence="4">
    <location>
        <begin position="1"/>
        <end position="36"/>
    </location>
</feature>
<dbReference type="RefSeq" id="WP_110126703.1">
    <property type="nucleotide sequence ID" value="NZ_QHLY01000010.1"/>
</dbReference>
<reference evidence="6 7" key="1">
    <citation type="submission" date="2018-05" db="EMBL/GenBank/DDBJ databases">
        <title>Genetic diversity of glacier-inhabiting Cryobacterium bacteria in China and description of Cryobacterium mengkeensis sp. nov. and Arthrobacter glacialis sp. nov.</title>
        <authorList>
            <person name="Liu Q."/>
            <person name="Xin Y.-H."/>
        </authorList>
    </citation>
    <scope>NUCLEOTIDE SEQUENCE [LARGE SCALE GENOMIC DNA]</scope>
    <source>
        <strain evidence="6 7">SK-1</strain>
    </source>
</reference>
<gene>
    <name evidence="6" type="ORF">CTB96_09550</name>
</gene>
<sequence length="144" mass="15362">MHDNTRPTATAGPTGDTGATDGAATNGRTAGSHAARPLVHGATVDDATRCVHYNGPTDIVAIEFRCCRRFYPCFQCHTETESHPAEQWAPAEWAEPAILCGACGSTLTIDEYRSVSACPRCSSAFNDGCRLHAHLYFQVPAPPA</sequence>
<dbReference type="Pfam" id="PF05495">
    <property type="entry name" value="zf-CHY"/>
    <property type="match status" value="1"/>
</dbReference>
<dbReference type="InterPro" id="IPR052604">
    <property type="entry name" value="Mito_Tim_assembly_helper"/>
</dbReference>
<dbReference type="GO" id="GO:0045041">
    <property type="term" value="P:protein import into mitochondrial intermembrane space"/>
    <property type="evidence" value="ECO:0007669"/>
    <property type="project" value="TreeGrafter"/>
</dbReference>
<evidence type="ECO:0000256" key="2">
    <source>
        <dbReference type="ARBA" id="ARBA00022771"/>
    </source>
</evidence>
<dbReference type="GO" id="GO:0008270">
    <property type="term" value="F:zinc ion binding"/>
    <property type="evidence" value="ECO:0007669"/>
    <property type="project" value="UniProtKB-KW"/>
</dbReference>
<dbReference type="EMBL" id="QHLY01000010">
    <property type="protein sequence ID" value="PXA69812.1"/>
    <property type="molecule type" value="Genomic_DNA"/>
</dbReference>
<feature type="domain" description="CHY-type" evidence="5">
    <location>
        <begin position="43"/>
        <end position="123"/>
    </location>
</feature>
<dbReference type="PANTHER" id="PTHR28082">
    <property type="entry name" value="ZINC FINGER PROTEIN"/>
    <property type="match status" value="1"/>
</dbReference>
<keyword evidence="7" id="KW-1185">Reference proteome</keyword>